<proteinExistence type="inferred from homology"/>
<feature type="domain" description="Alpha-D-phosphohexomutase alpha/beta/alpha" evidence="12">
    <location>
        <begin position="307"/>
        <end position="412"/>
    </location>
</feature>
<dbReference type="SUPFAM" id="SSF53738">
    <property type="entry name" value="Phosphoglucomutase, first 3 domains"/>
    <property type="match status" value="3"/>
</dbReference>
<dbReference type="InterPro" id="IPR016066">
    <property type="entry name" value="A-D-PHexomutase_CS"/>
</dbReference>
<dbReference type="InterPro" id="IPR005841">
    <property type="entry name" value="Alpha-D-phosphohexomutase_SF"/>
</dbReference>
<comment type="caution">
    <text evidence="13">The sequence shown here is derived from an EMBL/GenBank/DDBJ whole genome shotgun (WGS) entry which is preliminary data.</text>
</comment>
<keyword evidence="4 7" id="KW-0479">Metal-binding</keyword>
<feature type="domain" description="Alpha-D-phosphohexomutase alpha/beta/alpha" evidence="10">
    <location>
        <begin position="42"/>
        <end position="176"/>
    </location>
</feature>
<dbReference type="InterPro" id="IPR005844">
    <property type="entry name" value="A-D-PHexomutase_a/b/a-I"/>
</dbReference>
<dbReference type="Proteomes" id="UP001081071">
    <property type="component" value="Unassembled WGS sequence"/>
</dbReference>
<dbReference type="SUPFAM" id="SSF55957">
    <property type="entry name" value="Phosphoglucomutase, C-terminal domain"/>
    <property type="match status" value="1"/>
</dbReference>
<feature type="region of interest" description="Disordered" evidence="8">
    <location>
        <begin position="1"/>
        <end position="22"/>
    </location>
</feature>
<dbReference type="EMBL" id="JAPWIJ010000019">
    <property type="protein sequence ID" value="MCZ4522171.1"/>
    <property type="molecule type" value="Genomic_DNA"/>
</dbReference>
<dbReference type="Pfam" id="PF02880">
    <property type="entry name" value="PGM_PMM_III"/>
    <property type="match status" value="1"/>
</dbReference>
<reference evidence="13" key="1">
    <citation type="submission" date="2022-12" db="EMBL/GenBank/DDBJ databases">
        <authorList>
            <person name="Krivoruchko A.V."/>
            <person name="Elkin A."/>
        </authorList>
    </citation>
    <scope>NUCLEOTIDE SEQUENCE</scope>
    <source>
        <strain evidence="13">IEGM 1391</strain>
    </source>
</reference>
<keyword evidence="5 7" id="KW-0460">Magnesium</keyword>
<dbReference type="PANTHER" id="PTHR45745:SF1">
    <property type="entry name" value="PHOSPHOGLUCOMUTASE 2B-RELATED"/>
    <property type="match status" value="1"/>
</dbReference>
<evidence type="ECO:0000313" key="13">
    <source>
        <dbReference type="EMBL" id="MCZ4522171.1"/>
    </source>
</evidence>
<dbReference type="PANTHER" id="PTHR45745">
    <property type="entry name" value="PHOSPHOMANNOMUTASE 45A"/>
    <property type="match status" value="1"/>
</dbReference>
<evidence type="ECO:0000256" key="2">
    <source>
        <dbReference type="ARBA" id="ARBA00010231"/>
    </source>
</evidence>
<evidence type="ECO:0000313" key="14">
    <source>
        <dbReference type="Proteomes" id="UP001081071"/>
    </source>
</evidence>
<evidence type="ECO:0000259" key="9">
    <source>
        <dbReference type="Pfam" id="PF00408"/>
    </source>
</evidence>
<dbReference type="InterPro" id="IPR016055">
    <property type="entry name" value="A-D-PHexomutase_a/b/a-I/II/III"/>
</dbReference>
<keyword evidence="6" id="KW-0413">Isomerase</keyword>
<organism evidence="13 14">
    <name type="scientific">Rhodococcus ruber</name>
    <dbReference type="NCBI Taxonomy" id="1830"/>
    <lineage>
        <taxon>Bacteria</taxon>
        <taxon>Bacillati</taxon>
        <taxon>Actinomycetota</taxon>
        <taxon>Actinomycetes</taxon>
        <taxon>Mycobacteriales</taxon>
        <taxon>Nocardiaceae</taxon>
        <taxon>Rhodococcus</taxon>
    </lineage>
</organism>
<evidence type="ECO:0000259" key="11">
    <source>
        <dbReference type="Pfam" id="PF02879"/>
    </source>
</evidence>
<dbReference type="PRINTS" id="PR00509">
    <property type="entry name" value="PGMPMM"/>
</dbReference>
<evidence type="ECO:0000259" key="12">
    <source>
        <dbReference type="Pfam" id="PF02880"/>
    </source>
</evidence>
<dbReference type="CDD" id="cd05799">
    <property type="entry name" value="PGM2"/>
    <property type="match status" value="1"/>
</dbReference>
<gene>
    <name evidence="13" type="ORF">O4220_26920</name>
</gene>
<dbReference type="InterPro" id="IPR036900">
    <property type="entry name" value="A-D-PHexomutase_C_sf"/>
</dbReference>
<name>A0ABT4MMF2_9NOCA</name>
<dbReference type="Gene3D" id="3.40.120.10">
    <property type="entry name" value="Alpha-D-Glucose-1,6-Bisphosphate, subunit A, domain 3"/>
    <property type="match status" value="3"/>
</dbReference>
<dbReference type="InterPro" id="IPR005846">
    <property type="entry name" value="A-D-PHexomutase_a/b/a-III"/>
</dbReference>
<feature type="domain" description="Alpha-D-phosphohexomutase alpha/beta/alpha" evidence="11">
    <location>
        <begin position="198"/>
        <end position="295"/>
    </location>
</feature>
<keyword evidence="14" id="KW-1185">Reference proteome</keyword>
<comment type="similarity">
    <text evidence="2 7">Belongs to the phosphohexose mutase family.</text>
</comment>
<dbReference type="InterPro" id="IPR005843">
    <property type="entry name" value="A-D-PHexomutase_C"/>
</dbReference>
<evidence type="ECO:0000256" key="1">
    <source>
        <dbReference type="ARBA" id="ARBA00001946"/>
    </source>
</evidence>
<accession>A0ABT4MMF2</accession>
<sequence>MTEELSESVQRWIAGDPDPATREELHGLSDAELADRFSGPLTFGTAGLRGPVRAGPNGMNVAVVVKTTAGIAAWLIDKGLGGSTVVVGRDARTGSEQFAFAAAETLSAQGFSVVLLPRPLPTPVVAFAVRALGAELGVQITASHNPAADNGYKVYLRGGSQLIPPSDAEIETLIAATGDAVDVPRSIVEPSGTDIAARYLDSVVALPRSTRRDIRIALTALHGVGGELATAALRGAGFRDVRVVEEQFEPDPAFPTVTFPNPEEPGAADAVLALAAEIDADIAIALDPDADRCAVGVPGSNGWRMLTGDETGALLANYVLSDSTADPLVANTIVSSQLLSALAPARGARYARTLTGFKWLVRAGDGLVYAYEEAIGHCVDPNVVRDKDGISAAVVLADLAAGLKLDRRTLLDVLDDLAVEFGVHLGSQVSRRVEDLAEIGNMMRRLRSEPPTELAGRAVAVLDYAERDDELRTDAVEISGPGLRVIVRPSGTEPKLKAYLEVIETVDSRDDLARARVTAGELLAELTTFAQQL</sequence>
<evidence type="ECO:0000256" key="6">
    <source>
        <dbReference type="ARBA" id="ARBA00023235"/>
    </source>
</evidence>
<dbReference type="RefSeq" id="WP_269608610.1">
    <property type="nucleotide sequence ID" value="NZ_JAPWIJ010000019.1"/>
</dbReference>
<evidence type="ECO:0000256" key="5">
    <source>
        <dbReference type="ARBA" id="ARBA00022842"/>
    </source>
</evidence>
<dbReference type="Pfam" id="PF00408">
    <property type="entry name" value="PGM_PMM_IV"/>
    <property type="match status" value="1"/>
</dbReference>
<protein>
    <submittedName>
        <fullName evidence="13">Phospho-sugar mutase</fullName>
    </submittedName>
</protein>
<evidence type="ECO:0000256" key="4">
    <source>
        <dbReference type="ARBA" id="ARBA00022723"/>
    </source>
</evidence>
<comment type="cofactor">
    <cofactor evidence="1">
        <name>Mg(2+)</name>
        <dbReference type="ChEBI" id="CHEBI:18420"/>
    </cofactor>
</comment>
<dbReference type="InterPro" id="IPR005845">
    <property type="entry name" value="A-D-PHexomutase_a/b/a-II"/>
</dbReference>
<dbReference type="PROSITE" id="PS00710">
    <property type="entry name" value="PGM_PMM"/>
    <property type="match status" value="1"/>
</dbReference>
<dbReference type="Gene3D" id="3.30.310.50">
    <property type="entry name" value="Alpha-D-phosphohexomutase, C-terminal domain"/>
    <property type="match status" value="1"/>
</dbReference>
<feature type="domain" description="Alpha-D-phosphohexomutase C-terminal" evidence="9">
    <location>
        <begin position="453"/>
        <end position="502"/>
    </location>
</feature>
<dbReference type="Pfam" id="PF02879">
    <property type="entry name" value="PGM_PMM_II"/>
    <property type="match status" value="1"/>
</dbReference>
<dbReference type="Pfam" id="PF02878">
    <property type="entry name" value="PGM_PMM_I"/>
    <property type="match status" value="1"/>
</dbReference>
<evidence type="ECO:0000256" key="8">
    <source>
        <dbReference type="SAM" id="MobiDB-lite"/>
    </source>
</evidence>
<evidence type="ECO:0000256" key="7">
    <source>
        <dbReference type="RuleBase" id="RU004326"/>
    </source>
</evidence>
<keyword evidence="3" id="KW-0597">Phosphoprotein</keyword>
<evidence type="ECO:0000256" key="3">
    <source>
        <dbReference type="ARBA" id="ARBA00022553"/>
    </source>
</evidence>
<evidence type="ECO:0000259" key="10">
    <source>
        <dbReference type="Pfam" id="PF02878"/>
    </source>
</evidence>